<evidence type="ECO:0000256" key="2">
    <source>
        <dbReference type="ARBA" id="ARBA00022723"/>
    </source>
</evidence>
<reference evidence="5 6" key="1">
    <citation type="submission" date="2020-07" db="EMBL/GenBank/DDBJ databases">
        <title>Genomic Encyclopedia of Type Strains, Phase IV (KMG-V): Genome sequencing to study the core and pangenomes of soil and plant-associated prokaryotes.</title>
        <authorList>
            <person name="Whitman W."/>
        </authorList>
    </citation>
    <scope>NUCLEOTIDE SEQUENCE [LARGE SCALE GENOMIC DNA]</scope>
    <source>
        <strain evidence="5 6">M8UP30</strain>
    </source>
</reference>
<keyword evidence="3" id="KW-0378">Hydrolase</keyword>
<dbReference type="NCBIfam" id="NF006053">
    <property type="entry name" value="PRK08201.1"/>
    <property type="match status" value="1"/>
</dbReference>
<dbReference type="InterPro" id="IPR002933">
    <property type="entry name" value="Peptidase_M20"/>
</dbReference>
<dbReference type="GO" id="GO:0046872">
    <property type="term" value="F:metal ion binding"/>
    <property type="evidence" value="ECO:0007669"/>
    <property type="project" value="UniProtKB-KW"/>
</dbReference>
<dbReference type="AlphaFoldDB" id="A0A7Y9NLA5"/>
<dbReference type="PANTHER" id="PTHR43270:SF12">
    <property type="entry name" value="SUCCINYL-DIAMINOPIMELATE DESUCCINYLASE"/>
    <property type="match status" value="1"/>
</dbReference>
<accession>A0A7Y9NLA5</accession>
<evidence type="ECO:0000256" key="1">
    <source>
        <dbReference type="ARBA" id="ARBA00022670"/>
    </source>
</evidence>
<gene>
    <name evidence="5" type="ORF">HDF12_001816</name>
</gene>
<dbReference type="SUPFAM" id="SSF53187">
    <property type="entry name" value="Zn-dependent exopeptidases"/>
    <property type="match status" value="1"/>
</dbReference>
<dbReference type="InterPro" id="IPR011650">
    <property type="entry name" value="Peptidase_M20_dimer"/>
</dbReference>
<dbReference type="InterPro" id="IPR051458">
    <property type="entry name" value="Cyt/Met_Dipeptidase"/>
</dbReference>
<evidence type="ECO:0000313" key="5">
    <source>
        <dbReference type="EMBL" id="NYF51451.1"/>
    </source>
</evidence>
<dbReference type="Proteomes" id="UP000534186">
    <property type="component" value="Unassembled WGS sequence"/>
</dbReference>
<keyword evidence="2" id="KW-0479">Metal-binding</keyword>
<keyword evidence="1" id="KW-0645">Protease</keyword>
<dbReference type="Pfam" id="PF01546">
    <property type="entry name" value="Peptidase_M20"/>
    <property type="match status" value="1"/>
</dbReference>
<dbReference type="Gene3D" id="3.30.70.360">
    <property type="match status" value="1"/>
</dbReference>
<dbReference type="Gene3D" id="3.40.630.10">
    <property type="entry name" value="Zn peptidases"/>
    <property type="match status" value="1"/>
</dbReference>
<dbReference type="GO" id="GO:0008233">
    <property type="term" value="F:peptidase activity"/>
    <property type="evidence" value="ECO:0007669"/>
    <property type="project" value="UniProtKB-KW"/>
</dbReference>
<proteinExistence type="predicted"/>
<evidence type="ECO:0000256" key="3">
    <source>
        <dbReference type="ARBA" id="ARBA00022801"/>
    </source>
</evidence>
<feature type="domain" description="Peptidase M20 dimerisation" evidence="4">
    <location>
        <begin position="209"/>
        <end position="370"/>
    </location>
</feature>
<dbReference type="NCBIfam" id="NF006579">
    <property type="entry name" value="PRK09104.1"/>
    <property type="match status" value="1"/>
</dbReference>
<dbReference type="EMBL" id="JACCCV010000001">
    <property type="protein sequence ID" value="NYF51451.1"/>
    <property type="molecule type" value="Genomic_DNA"/>
</dbReference>
<protein>
    <submittedName>
        <fullName evidence="5">Acetylornithine deacetylase/succinyl-diaminopimelate desuccinylase-like protein</fullName>
    </submittedName>
</protein>
<comment type="caution">
    <text evidence="5">The sequence shown here is derived from an EMBL/GenBank/DDBJ whole genome shotgun (WGS) entry which is preliminary data.</text>
</comment>
<evidence type="ECO:0000259" key="4">
    <source>
        <dbReference type="Pfam" id="PF07687"/>
    </source>
</evidence>
<dbReference type="PANTHER" id="PTHR43270">
    <property type="entry name" value="BETA-ALA-HIS DIPEPTIDASE"/>
    <property type="match status" value="1"/>
</dbReference>
<name>A0A7Y9NLA5_9BACT</name>
<sequence>MTTRMMTAVAFGRENKARFVEELKALLRIPSVSTAPEHVGDVRRAAEFVAAELKRIGMENVRLIETTTSKRKGHPLVYADWLHAGAGADGKAKPTVLCYGHYDVQPAEPLDEWKSPPFEPTERDGNIYARGAVDDKGQMWMHVKALESLMTAGGGTLPVNVRVIVEGEEEVGGEGIAAFVREHGDQLKADVALVSDTEMFAPELPTLCVGLRGMIYTEIEARGAKTDLHSGMYGGAAPNPFVALAQVIAKLKDENGKILIPGFYDEVQKPTADELKAWKALPFDEEHYRATEVGSSVLTGEPGLSVQERTWARPTLDVHGMLGGFIGVGAKTVIPAKAVAKVSMRLVPDMTPAASFAKYKAFVESIAPKGVALEVRLIHAGDPIVVSTDNSYVKAATEAMREVFGKETVFVRGGGSIPIVGDFVRELKVPTVMMGFGLPDDNLHAPNEKFHLANFHRGIESIVRFLSGVGA</sequence>
<dbReference type="GO" id="GO:0006508">
    <property type="term" value="P:proteolysis"/>
    <property type="evidence" value="ECO:0007669"/>
    <property type="project" value="UniProtKB-KW"/>
</dbReference>
<organism evidence="5 6">
    <name type="scientific">Tunturiibacter lichenicola</name>
    <dbReference type="NCBI Taxonomy" id="2051959"/>
    <lineage>
        <taxon>Bacteria</taxon>
        <taxon>Pseudomonadati</taxon>
        <taxon>Acidobacteriota</taxon>
        <taxon>Terriglobia</taxon>
        <taxon>Terriglobales</taxon>
        <taxon>Acidobacteriaceae</taxon>
        <taxon>Tunturiibacter</taxon>
    </lineage>
</organism>
<dbReference type="NCBIfam" id="NF005914">
    <property type="entry name" value="PRK07907.1"/>
    <property type="match status" value="1"/>
</dbReference>
<dbReference type="Pfam" id="PF07687">
    <property type="entry name" value="M20_dimer"/>
    <property type="match status" value="1"/>
</dbReference>
<evidence type="ECO:0000313" key="6">
    <source>
        <dbReference type="Proteomes" id="UP000534186"/>
    </source>
</evidence>